<name>A0ACC0WMN7_9STRA</name>
<organism evidence="1 2">
    <name type="scientific">Peronosclerospora sorghi</name>
    <dbReference type="NCBI Taxonomy" id="230839"/>
    <lineage>
        <taxon>Eukaryota</taxon>
        <taxon>Sar</taxon>
        <taxon>Stramenopiles</taxon>
        <taxon>Oomycota</taxon>
        <taxon>Peronosporomycetes</taxon>
        <taxon>Peronosporales</taxon>
        <taxon>Peronosporaceae</taxon>
        <taxon>Peronosclerospora</taxon>
    </lineage>
</organism>
<gene>
    <name evidence="1" type="ORF">PsorP6_017340</name>
</gene>
<accession>A0ACC0WMN7</accession>
<dbReference type="Proteomes" id="UP001163321">
    <property type="component" value="Chromosome 11"/>
</dbReference>
<comment type="caution">
    <text evidence="1">The sequence shown here is derived from an EMBL/GenBank/DDBJ whole genome shotgun (WGS) entry which is preliminary data.</text>
</comment>
<evidence type="ECO:0000313" key="1">
    <source>
        <dbReference type="EMBL" id="KAI9919647.1"/>
    </source>
</evidence>
<reference evidence="1 2" key="1">
    <citation type="journal article" date="2022" name="bioRxiv">
        <title>The genome of the oomycete Peronosclerospora sorghi, a cosmopolitan pathogen of maize and sorghum, is inflated with dispersed pseudogenes.</title>
        <authorList>
            <person name="Fletcher K."/>
            <person name="Martin F."/>
            <person name="Isakeit T."/>
            <person name="Cavanaugh K."/>
            <person name="Magill C."/>
            <person name="Michelmore R."/>
        </authorList>
    </citation>
    <scope>NUCLEOTIDE SEQUENCE [LARGE SCALE GENOMIC DNA]</scope>
    <source>
        <strain evidence="1">P6</strain>
    </source>
</reference>
<sequence length="71" mass="8344">MARMDESAKQQEVDEGMDPRVKKMEHKVIEHARDVETSARRVREVKAENELMRFQELCGLLEKKTLATTRE</sequence>
<keyword evidence="2" id="KW-1185">Reference proteome</keyword>
<protein>
    <submittedName>
        <fullName evidence="1">Uncharacterized protein</fullName>
    </submittedName>
</protein>
<dbReference type="EMBL" id="CM047590">
    <property type="protein sequence ID" value="KAI9919647.1"/>
    <property type="molecule type" value="Genomic_DNA"/>
</dbReference>
<proteinExistence type="predicted"/>
<evidence type="ECO:0000313" key="2">
    <source>
        <dbReference type="Proteomes" id="UP001163321"/>
    </source>
</evidence>